<evidence type="ECO:0000256" key="1">
    <source>
        <dbReference type="SAM" id="Coils"/>
    </source>
</evidence>
<protein>
    <recommendedName>
        <fullName evidence="7">Diguanylate cyclase/phosphodiesterase with PAS/PAC sensor(S)</fullName>
    </recommendedName>
</protein>
<reference evidence="5 6" key="1">
    <citation type="journal article" date="2018" name="Nat. Biotechnol.">
        <title>A standardized bacterial taxonomy based on genome phylogeny substantially revises the tree of life.</title>
        <authorList>
            <person name="Parks D.H."/>
            <person name="Chuvochina M."/>
            <person name="Waite D.W."/>
            <person name="Rinke C."/>
            <person name="Skarshewski A."/>
            <person name="Chaumeil P.A."/>
            <person name="Hugenholtz P."/>
        </authorList>
    </citation>
    <scope>NUCLEOTIDE SEQUENCE [LARGE SCALE GENOMIC DNA]</scope>
    <source>
        <strain evidence="5">UBA9958</strain>
    </source>
</reference>
<name>A0A351RB27_9PROT</name>
<dbReference type="InterPro" id="IPR043128">
    <property type="entry name" value="Rev_trsase/Diguanyl_cyclase"/>
</dbReference>
<evidence type="ECO:0000256" key="2">
    <source>
        <dbReference type="SAM" id="Phobius"/>
    </source>
</evidence>
<proteinExistence type="predicted"/>
<evidence type="ECO:0000313" key="5">
    <source>
        <dbReference type="EMBL" id="HBA09248.1"/>
    </source>
</evidence>
<dbReference type="InterPro" id="IPR029787">
    <property type="entry name" value="Nucleotide_cyclase"/>
</dbReference>
<feature type="coiled-coil region" evidence="1">
    <location>
        <begin position="658"/>
        <end position="710"/>
    </location>
</feature>
<organism evidence="5 6">
    <name type="scientific">Methylotenera mobilis</name>
    <dbReference type="NCBI Taxonomy" id="359408"/>
    <lineage>
        <taxon>Bacteria</taxon>
        <taxon>Pseudomonadati</taxon>
        <taxon>Pseudomonadota</taxon>
        <taxon>Betaproteobacteria</taxon>
        <taxon>Nitrosomonadales</taxon>
        <taxon>Methylophilaceae</taxon>
        <taxon>Methylotenera</taxon>
    </lineage>
</organism>
<dbReference type="Gene3D" id="3.20.20.450">
    <property type="entry name" value="EAL domain"/>
    <property type="match status" value="1"/>
</dbReference>
<dbReference type="InterPro" id="IPR052155">
    <property type="entry name" value="Biofilm_reg_signaling"/>
</dbReference>
<dbReference type="InterPro" id="IPR035965">
    <property type="entry name" value="PAS-like_dom_sf"/>
</dbReference>
<dbReference type="EMBL" id="DNAA01000162">
    <property type="protein sequence ID" value="HBA09248.1"/>
    <property type="molecule type" value="Genomic_DNA"/>
</dbReference>
<feature type="transmembrane region" description="Helical" evidence="2">
    <location>
        <begin position="299"/>
        <end position="318"/>
    </location>
</feature>
<evidence type="ECO:0000259" key="3">
    <source>
        <dbReference type="PROSITE" id="PS50883"/>
    </source>
</evidence>
<dbReference type="Proteomes" id="UP000264313">
    <property type="component" value="Unassembled WGS sequence"/>
</dbReference>
<dbReference type="SUPFAM" id="SSF141868">
    <property type="entry name" value="EAL domain-like"/>
    <property type="match status" value="1"/>
</dbReference>
<feature type="domain" description="GGDEF" evidence="4">
    <location>
        <begin position="550"/>
        <end position="688"/>
    </location>
</feature>
<dbReference type="InterPro" id="IPR000160">
    <property type="entry name" value="GGDEF_dom"/>
</dbReference>
<sequence length="949" mass="106309">MTQPTHFLSLRWKLLLILFSVSAILSIASSYYFQHQLLLQFEQTRKEAQIKHAKQINGLISMDVERIRQLAATLPTFINMNNGLMKYDSPAFYHYFESFWSSFQIDMGVENAKLYAPDGHVIATWGNEPKTNRSVQSKSWEKNWETVLNKEVSNGLIACADTCNIYAFAPILQKGEMAGAFSIGASLADTVLSFKKTSNADLAIIFSSDSSSIKQPLWGMHFAAASSPKLLIPLIAKVASVYSFAELSKKPVRYVDADDVYEISLVKLETSHSTDEMQLIVIENIADDLATVEKNSKQVMIFAMVATVLILALLYILLSIPLKRLRRIASSIPLLGQGAFQALRANIKLHPHLLKDEVDILDQSAIDLSYKLESLEHEVVEKNLSLKNLFNEVSKEKEFATKLLNHAEAIIATTNVDGRILSINQFGVTLSGKNKDDQMYSDLPESELIALKTKLAEVANSKLYSYAHKSVFIAADKTHRNISWGHTCLQDDNKGEAILLSVGMDITEQTKSQEVIHQLANYDVLTNLPNRRLLIDRLKHALSASNRSGEHGALLFIDLDNFKSINDTLGHKVGDVLLQEVSKRLISCTREGDTVSRIGSDEFIVLLENLSAKAVESAGQVERIVSKIQQNLNQPFQLQTHLYQNTISVGICLFHDMNHDAEELLKQVDIAVNQAKRNGSNSICFYDPKMQESLNAYVTLERELNQAISAKEFVLYYQIQVDTDGKPLGAEVLIRWQHPKRGMVSPYEFIPIAEETGLIVPIGKWVLDSACAQLKAWKKSAQTNYLTLSVNVTAQQFLQDNFVAQVASAIKKNGIDPELLKLELTESMLVNELDKTIATMHALQKIGIKFSLDDFGTGYSSLQYLKRLPIDQLKIDQSFVHEITNNVSDQAIVRTIIAMTHTLNLNVIAEGVETEEQRQILLDNGCYCYQGYLFGKPIPIDAFEARLKE</sequence>
<feature type="domain" description="EAL" evidence="3">
    <location>
        <begin position="697"/>
        <end position="949"/>
    </location>
</feature>
<evidence type="ECO:0008006" key="7">
    <source>
        <dbReference type="Google" id="ProtNLM"/>
    </source>
</evidence>
<dbReference type="AlphaFoldDB" id="A0A351RB27"/>
<keyword evidence="2" id="KW-0472">Membrane</keyword>
<dbReference type="Pfam" id="PF00990">
    <property type="entry name" value="GGDEF"/>
    <property type="match status" value="1"/>
</dbReference>
<dbReference type="SUPFAM" id="SSF55073">
    <property type="entry name" value="Nucleotide cyclase"/>
    <property type="match status" value="1"/>
</dbReference>
<dbReference type="STRING" id="1132855.GCA_000384255_00475"/>
<evidence type="ECO:0000313" key="6">
    <source>
        <dbReference type="Proteomes" id="UP000264313"/>
    </source>
</evidence>
<keyword evidence="2" id="KW-1133">Transmembrane helix</keyword>
<dbReference type="SUPFAM" id="SSF55785">
    <property type="entry name" value="PYP-like sensor domain (PAS domain)"/>
    <property type="match status" value="1"/>
</dbReference>
<comment type="caution">
    <text evidence="5">The sequence shown here is derived from an EMBL/GenBank/DDBJ whole genome shotgun (WGS) entry which is preliminary data.</text>
</comment>
<dbReference type="Pfam" id="PF00563">
    <property type="entry name" value="EAL"/>
    <property type="match status" value="1"/>
</dbReference>
<dbReference type="PROSITE" id="PS50887">
    <property type="entry name" value="GGDEF"/>
    <property type="match status" value="1"/>
</dbReference>
<dbReference type="Gene3D" id="3.30.70.270">
    <property type="match status" value="1"/>
</dbReference>
<dbReference type="CDD" id="cd01949">
    <property type="entry name" value="GGDEF"/>
    <property type="match status" value="1"/>
</dbReference>
<evidence type="ECO:0000259" key="4">
    <source>
        <dbReference type="PROSITE" id="PS50887"/>
    </source>
</evidence>
<dbReference type="InterPro" id="IPR035919">
    <property type="entry name" value="EAL_sf"/>
</dbReference>
<accession>A0A351RB27</accession>
<dbReference type="PANTHER" id="PTHR44757:SF2">
    <property type="entry name" value="BIOFILM ARCHITECTURE MAINTENANCE PROTEIN MBAA"/>
    <property type="match status" value="1"/>
</dbReference>
<gene>
    <name evidence="5" type="ORF">DCW48_06595</name>
</gene>
<dbReference type="PROSITE" id="PS50883">
    <property type="entry name" value="EAL"/>
    <property type="match status" value="1"/>
</dbReference>
<dbReference type="FunFam" id="3.20.20.450:FF:000001">
    <property type="entry name" value="Cyclic di-GMP phosphodiesterase yahA"/>
    <property type="match status" value="1"/>
</dbReference>
<dbReference type="InterPro" id="IPR001633">
    <property type="entry name" value="EAL_dom"/>
</dbReference>
<dbReference type="Pfam" id="PF14827">
    <property type="entry name" value="dCache_3"/>
    <property type="match status" value="1"/>
</dbReference>
<dbReference type="NCBIfam" id="TIGR00254">
    <property type="entry name" value="GGDEF"/>
    <property type="match status" value="1"/>
</dbReference>
<dbReference type="PANTHER" id="PTHR44757">
    <property type="entry name" value="DIGUANYLATE CYCLASE DGCP"/>
    <property type="match status" value="1"/>
</dbReference>
<dbReference type="SMART" id="SM00267">
    <property type="entry name" value="GGDEF"/>
    <property type="match status" value="1"/>
</dbReference>
<keyword evidence="2" id="KW-0812">Transmembrane</keyword>
<dbReference type="SMART" id="SM00052">
    <property type="entry name" value="EAL"/>
    <property type="match status" value="1"/>
</dbReference>
<keyword evidence="1" id="KW-0175">Coiled coil</keyword>
<dbReference type="InterPro" id="IPR029150">
    <property type="entry name" value="dCache_3"/>
</dbReference>
<dbReference type="CDD" id="cd01948">
    <property type="entry name" value="EAL"/>
    <property type="match status" value="1"/>
</dbReference>